<proteinExistence type="predicted"/>
<dbReference type="RefSeq" id="WP_096444439.1">
    <property type="nucleotide sequence ID" value="NZ_NWTN01000048.1"/>
</dbReference>
<dbReference type="Proteomes" id="UP000238163">
    <property type="component" value="Unassembled WGS sequence"/>
</dbReference>
<organism evidence="1 2">
    <name type="scientific">Vibrio mediterranei</name>
    <dbReference type="NCBI Taxonomy" id="689"/>
    <lineage>
        <taxon>Bacteria</taxon>
        <taxon>Pseudomonadati</taxon>
        <taxon>Pseudomonadota</taxon>
        <taxon>Gammaproteobacteria</taxon>
        <taxon>Vibrionales</taxon>
        <taxon>Vibrionaceae</taxon>
        <taxon>Vibrio</taxon>
    </lineage>
</organism>
<protein>
    <submittedName>
        <fullName evidence="1">Uncharacterized protein</fullName>
    </submittedName>
</protein>
<comment type="caution">
    <text evidence="1">The sequence shown here is derived from an EMBL/GenBank/DDBJ whole genome shotgun (WGS) entry which is preliminary data.</text>
</comment>
<evidence type="ECO:0000313" key="2">
    <source>
        <dbReference type="Proteomes" id="UP000238163"/>
    </source>
</evidence>
<sequence length="59" mass="6287">MEKRSTALAAVFLLAVVLVKPIGVSTQFVIFDGVIASAIDENLIEQNADTKTGYSSTNE</sequence>
<name>A0ABX5D7G8_9VIBR</name>
<accession>A0ABX5D7G8</accession>
<keyword evidence="2" id="KW-1185">Reference proteome</keyword>
<evidence type="ECO:0000313" key="1">
    <source>
        <dbReference type="EMBL" id="PRQ64516.1"/>
    </source>
</evidence>
<reference evidence="1 2" key="1">
    <citation type="submission" date="2018-03" db="EMBL/GenBank/DDBJ databases">
        <title>Genetic Diversity and Phenotypic Plasticity of AHL Mediated Quorum Sensing in Environmental Strains of Vibrio mediterranei.</title>
        <authorList>
            <person name="Lantoine F."/>
            <person name="Vouve F."/>
        </authorList>
    </citation>
    <scope>NUCLEOTIDE SEQUENCE [LARGE SCALE GENOMIC DNA]</scope>
    <source>
        <strain evidence="1 2">17LN0615E</strain>
    </source>
</reference>
<gene>
    <name evidence="1" type="ORF">COR51_27040</name>
</gene>
<dbReference type="EMBL" id="NWTN01000048">
    <property type="protein sequence ID" value="PRQ64516.1"/>
    <property type="molecule type" value="Genomic_DNA"/>
</dbReference>